<sequence>MGRHQPRRLAKLPFERLQQRLERALDEAATAELLYREVIDEVEIDGLHLADLDIIKAWLIRNDYWVQGNQELIYPRPLPSAEALQAVRCLRCGLRVNEGKALRGCTHCAAHQSSCLTDSCFF</sequence>
<keyword evidence="3" id="KW-1185">Reference proteome</keyword>
<protein>
    <submittedName>
        <fullName evidence="2">Uncharacterized protein</fullName>
    </submittedName>
</protein>
<name>A0A562QC09_9PSED</name>
<dbReference type="OrthoDB" id="6892877at2"/>
<comment type="caution">
    <text evidence="2">The sequence shown here is derived from an EMBL/GenBank/DDBJ whole genome shotgun (WGS) entry which is preliminary data.</text>
</comment>
<reference evidence="2 3" key="1">
    <citation type="journal article" date="2015" name="Stand. Genomic Sci.">
        <title>Genomic Encyclopedia of Bacterial and Archaeal Type Strains, Phase III: the genomes of soil and plant-associated and newly described type strains.</title>
        <authorList>
            <person name="Whitman W.B."/>
            <person name="Woyke T."/>
            <person name="Klenk H.P."/>
            <person name="Zhou Y."/>
            <person name="Lilburn T.G."/>
            <person name="Beck B.J."/>
            <person name="De Vos P."/>
            <person name="Vandamme P."/>
            <person name="Eisen J.A."/>
            <person name="Garrity G."/>
            <person name="Hugenholtz P."/>
            <person name="Kyrpides N.C."/>
        </authorList>
    </citation>
    <scope>NUCLEOTIDE SEQUENCE [LARGE SCALE GENOMIC DNA]</scope>
    <source>
        <strain evidence="2 3">CGMCC 1.6858</strain>
    </source>
</reference>
<evidence type="ECO:0000313" key="2">
    <source>
        <dbReference type="EMBL" id="TWI54249.1"/>
    </source>
</evidence>
<evidence type="ECO:0000313" key="3">
    <source>
        <dbReference type="Proteomes" id="UP000316905"/>
    </source>
</evidence>
<organism evidence="2 3">
    <name type="scientific">Pseudomonas duriflava</name>
    <dbReference type="NCBI Taxonomy" id="459528"/>
    <lineage>
        <taxon>Bacteria</taxon>
        <taxon>Pseudomonadati</taxon>
        <taxon>Pseudomonadota</taxon>
        <taxon>Gammaproteobacteria</taxon>
        <taxon>Pseudomonadales</taxon>
        <taxon>Pseudomonadaceae</taxon>
        <taxon>Pseudomonas</taxon>
    </lineage>
</organism>
<dbReference type="AlphaFoldDB" id="A0A562QC09"/>
<accession>A0A562QC09</accession>
<dbReference type="Proteomes" id="UP000316905">
    <property type="component" value="Unassembled WGS sequence"/>
</dbReference>
<evidence type="ECO:0000256" key="1">
    <source>
        <dbReference type="SAM" id="Coils"/>
    </source>
</evidence>
<feature type="coiled-coil region" evidence="1">
    <location>
        <begin position="14"/>
        <end position="41"/>
    </location>
</feature>
<dbReference type="EMBL" id="VLKY01000006">
    <property type="protein sequence ID" value="TWI54249.1"/>
    <property type="molecule type" value="Genomic_DNA"/>
</dbReference>
<keyword evidence="1" id="KW-0175">Coiled coil</keyword>
<proteinExistence type="predicted"/>
<gene>
    <name evidence="2" type="ORF">IQ22_02112</name>
</gene>
<dbReference type="RefSeq" id="WP_145141415.1">
    <property type="nucleotide sequence ID" value="NZ_VLKY01000006.1"/>
</dbReference>